<feature type="domain" description="YheO-like" evidence="1">
    <location>
        <begin position="9"/>
        <end position="110"/>
    </location>
</feature>
<protein>
    <submittedName>
        <fullName evidence="3">Predicted transcriptional regulator YheO, contains PAS and DNA-binding HTH domains</fullName>
    </submittedName>
</protein>
<dbReference type="Proteomes" id="UP000183400">
    <property type="component" value="Unassembled WGS sequence"/>
</dbReference>
<sequence length="203" mass="22934">MMSDIRSNATALARAIPMLFGRRAEVVLHDLETETIAYIENPFSKRKPDDPSNMQEIDFRPGDTVIGPYEKMNWDGSILRSISVVLRDEAGAAQFVLCINHDLTDLHQLSQLVHNLQPAQMASTQPDSLFRNDWHERLNVFVSGWCTQRDLRIDALDREARRDLVSALQVSNALAERNAAAYVARLLGVSRATIYNDLKTLVE</sequence>
<dbReference type="AlphaFoldDB" id="A0A1H3EHS2"/>
<feature type="domain" description="Transcriptional regulator DauR-like HTH" evidence="2">
    <location>
        <begin position="138"/>
        <end position="199"/>
    </location>
</feature>
<dbReference type="Pfam" id="PF08348">
    <property type="entry name" value="PAS_6"/>
    <property type="match status" value="1"/>
</dbReference>
<dbReference type="STRING" id="985054.SAMN05444358_11175"/>
<dbReference type="PANTHER" id="PTHR35568">
    <property type="entry name" value="TRANSCRIPTIONAL REGULATOR DAUR"/>
    <property type="match status" value="1"/>
</dbReference>
<dbReference type="InterPro" id="IPR039446">
    <property type="entry name" value="DauR-like"/>
</dbReference>
<dbReference type="PANTHER" id="PTHR35568:SF1">
    <property type="entry name" value="TRANSCRIPTIONAL REGULATOR DAUR"/>
    <property type="match status" value="1"/>
</dbReference>
<dbReference type="EMBL" id="FNNP01000011">
    <property type="protein sequence ID" value="SDX78313.1"/>
    <property type="molecule type" value="Genomic_DNA"/>
</dbReference>
<gene>
    <name evidence="3" type="ORF">SAMN05444358_11175</name>
</gene>
<dbReference type="Pfam" id="PF13309">
    <property type="entry name" value="HTH_22"/>
    <property type="match status" value="1"/>
</dbReference>
<dbReference type="InterPro" id="IPR039445">
    <property type="entry name" value="DauR-like_HTH"/>
</dbReference>
<accession>A0A1H3EHS2</accession>
<evidence type="ECO:0000259" key="1">
    <source>
        <dbReference type="Pfam" id="PF08348"/>
    </source>
</evidence>
<evidence type="ECO:0000313" key="3">
    <source>
        <dbReference type="EMBL" id="SDX78313.1"/>
    </source>
</evidence>
<dbReference type="GO" id="GO:0003677">
    <property type="term" value="F:DNA binding"/>
    <property type="evidence" value="ECO:0007669"/>
    <property type="project" value="UniProtKB-KW"/>
</dbReference>
<dbReference type="OrthoDB" id="9796595at2"/>
<keyword evidence="3" id="KW-0238">DNA-binding</keyword>
<dbReference type="InterPro" id="IPR013559">
    <property type="entry name" value="YheO"/>
</dbReference>
<proteinExistence type="predicted"/>
<evidence type="ECO:0000259" key="2">
    <source>
        <dbReference type="Pfam" id="PF13309"/>
    </source>
</evidence>
<keyword evidence="4" id="KW-1185">Reference proteome</keyword>
<reference evidence="4" key="1">
    <citation type="submission" date="2016-10" db="EMBL/GenBank/DDBJ databases">
        <authorList>
            <person name="Varghese N."/>
            <person name="Submissions S."/>
        </authorList>
    </citation>
    <scope>NUCLEOTIDE SEQUENCE [LARGE SCALE GENOMIC DNA]</scope>
    <source>
        <strain evidence="4">DSM 27839</strain>
    </source>
</reference>
<organism evidence="3 4">
    <name type="scientific">Ruegeria halocynthiae</name>
    <dbReference type="NCBI Taxonomy" id="985054"/>
    <lineage>
        <taxon>Bacteria</taxon>
        <taxon>Pseudomonadati</taxon>
        <taxon>Pseudomonadota</taxon>
        <taxon>Alphaproteobacteria</taxon>
        <taxon>Rhodobacterales</taxon>
        <taxon>Roseobacteraceae</taxon>
        <taxon>Ruegeria</taxon>
    </lineage>
</organism>
<name>A0A1H3EHS2_9RHOB</name>
<evidence type="ECO:0000313" key="4">
    <source>
        <dbReference type="Proteomes" id="UP000183400"/>
    </source>
</evidence>